<proteinExistence type="predicted"/>
<reference evidence="1 2" key="1">
    <citation type="journal article" date="2019" name="Commun. Biol.">
        <title>The bagworm genome reveals a unique fibroin gene that provides high tensile strength.</title>
        <authorList>
            <person name="Kono N."/>
            <person name="Nakamura H."/>
            <person name="Ohtoshi R."/>
            <person name="Tomita M."/>
            <person name="Numata K."/>
            <person name="Arakawa K."/>
        </authorList>
    </citation>
    <scope>NUCLEOTIDE SEQUENCE [LARGE SCALE GENOMIC DNA]</scope>
</reference>
<sequence>MINNSETKPTRSLRSLRWPAAGERCLQSKPGGCSSTRYHAAQLTRAVGSTEQ</sequence>
<accession>A0A4C1SI99</accession>
<dbReference type="Proteomes" id="UP000299102">
    <property type="component" value="Unassembled WGS sequence"/>
</dbReference>
<evidence type="ECO:0000313" key="1">
    <source>
        <dbReference type="EMBL" id="GBP01724.1"/>
    </source>
</evidence>
<organism evidence="1 2">
    <name type="scientific">Eumeta variegata</name>
    <name type="common">Bagworm moth</name>
    <name type="synonym">Eumeta japonica</name>
    <dbReference type="NCBI Taxonomy" id="151549"/>
    <lineage>
        <taxon>Eukaryota</taxon>
        <taxon>Metazoa</taxon>
        <taxon>Ecdysozoa</taxon>
        <taxon>Arthropoda</taxon>
        <taxon>Hexapoda</taxon>
        <taxon>Insecta</taxon>
        <taxon>Pterygota</taxon>
        <taxon>Neoptera</taxon>
        <taxon>Endopterygota</taxon>
        <taxon>Lepidoptera</taxon>
        <taxon>Glossata</taxon>
        <taxon>Ditrysia</taxon>
        <taxon>Tineoidea</taxon>
        <taxon>Psychidae</taxon>
        <taxon>Oiketicinae</taxon>
        <taxon>Eumeta</taxon>
    </lineage>
</organism>
<name>A0A4C1SI99_EUMVA</name>
<protein>
    <submittedName>
        <fullName evidence="1">Uncharacterized protein</fullName>
    </submittedName>
</protein>
<comment type="caution">
    <text evidence="1">The sequence shown here is derived from an EMBL/GenBank/DDBJ whole genome shotgun (WGS) entry which is preliminary data.</text>
</comment>
<dbReference type="AlphaFoldDB" id="A0A4C1SI99"/>
<gene>
    <name evidence="1" type="ORF">EVAR_91749_1</name>
</gene>
<dbReference type="EMBL" id="BGZK01010271">
    <property type="protein sequence ID" value="GBP01724.1"/>
    <property type="molecule type" value="Genomic_DNA"/>
</dbReference>
<keyword evidence="2" id="KW-1185">Reference proteome</keyword>
<evidence type="ECO:0000313" key="2">
    <source>
        <dbReference type="Proteomes" id="UP000299102"/>
    </source>
</evidence>
<feature type="non-terminal residue" evidence="1">
    <location>
        <position position="52"/>
    </location>
</feature>